<gene>
    <name evidence="3" type="ORF">TCLT_LOCUS3076</name>
</gene>
<feature type="domain" description="ShKT" evidence="2">
    <location>
        <begin position="315"/>
        <end position="350"/>
    </location>
</feature>
<dbReference type="Gene3D" id="3.40.33.10">
    <property type="entry name" value="CAP"/>
    <property type="match status" value="1"/>
</dbReference>
<name>A0A0N5CS75_THECL</name>
<dbReference type="PROSITE" id="PS51670">
    <property type="entry name" value="SHKT"/>
    <property type="match status" value="2"/>
</dbReference>
<evidence type="ECO:0000313" key="5">
    <source>
        <dbReference type="WBParaSite" id="TCLT_0000307601-mRNA-1"/>
    </source>
</evidence>
<dbReference type="SMART" id="SM00198">
    <property type="entry name" value="SCP"/>
    <property type="match status" value="1"/>
</dbReference>
<dbReference type="PRINTS" id="PR00837">
    <property type="entry name" value="V5TPXLIKE"/>
</dbReference>
<dbReference type="InterPro" id="IPR035940">
    <property type="entry name" value="CAP_sf"/>
</dbReference>
<evidence type="ECO:0000256" key="1">
    <source>
        <dbReference type="PROSITE-ProRule" id="PRU01005"/>
    </source>
</evidence>
<comment type="caution">
    <text evidence="1">Lacks conserved residue(s) required for the propagation of feature annotation.</text>
</comment>
<dbReference type="AlphaFoldDB" id="A0A0N5CS75"/>
<dbReference type="PANTHER" id="PTHR10334">
    <property type="entry name" value="CYSTEINE-RICH SECRETORY PROTEIN-RELATED"/>
    <property type="match status" value="1"/>
</dbReference>
<proteinExistence type="predicted"/>
<dbReference type="Pfam" id="PF00188">
    <property type="entry name" value="CAP"/>
    <property type="match status" value="1"/>
</dbReference>
<dbReference type="EMBL" id="UYYF01000952">
    <property type="protein sequence ID" value="VDM99362.1"/>
    <property type="molecule type" value="Genomic_DNA"/>
</dbReference>
<feature type="domain" description="ShKT" evidence="2">
    <location>
        <begin position="269"/>
        <end position="304"/>
    </location>
</feature>
<reference evidence="5" key="1">
    <citation type="submission" date="2017-02" db="UniProtKB">
        <authorList>
            <consortium name="WormBaseParasite"/>
        </authorList>
    </citation>
    <scope>IDENTIFICATION</scope>
</reference>
<evidence type="ECO:0000259" key="2">
    <source>
        <dbReference type="PROSITE" id="PS51670"/>
    </source>
</evidence>
<dbReference type="WBParaSite" id="TCLT_0000307601-mRNA-1">
    <property type="protein sequence ID" value="TCLT_0000307601-mRNA-1"/>
    <property type="gene ID" value="TCLT_0000307601"/>
</dbReference>
<dbReference type="InterPro" id="IPR001283">
    <property type="entry name" value="CRISP-related"/>
</dbReference>
<evidence type="ECO:0000313" key="4">
    <source>
        <dbReference type="Proteomes" id="UP000276776"/>
    </source>
</evidence>
<dbReference type="STRING" id="103827.A0A0N5CS75"/>
<protein>
    <submittedName>
        <fullName evidence="5">ShKT domain-containing protein</fullName>
    </submittedName>
</protein>
<reference evidence="3 4" key="2">
    <citation type="submission" date="2018-11" db="EMBL/GenBank/DDBJ databases">
        <authorList>
            <consortium name="Pathogen Informatics"/>
        </authorList>
    </citation>
    <scope>NUCLEOTIDE SEQUENCE [LARGE SCALE GENOMIC DNA]</scope>
</reference>
<dbReference type="PRINTS" id="PR00838">
    <property type="entry name" value="V5ALLERGEN"/>
</dbReference>
<accession>A0A0N5CS75</accession>
<keyword evidence="4" id="KW-1185">Reference proteome</keyword>
<dbReference type="SUPFAM" id="SSF55797">
    <property type="entry name" value="PR-1-like"/>
    <property type="match status" value="1"/>
</dbReference>
<dbReference type="OMA" id="CDAWHRS"/>
<dbReference type="SMART" id="SM00254">
    <property type="entry name" value="ShKT"/>
    <property type="match status" value="2"/>
</dbReference>
<dbReference type="Gene3D" id="1.10.10.1940">
    <property type="match status" value="1"/>
</dbReference>
<dbReference type="OrthoDB" id="5819511at2759"/>
<dbReference type="Pfam" id="PF01549">
    <property type="entry name" value="ShK"/>
    <property type="match status" value="2"/>
</dbReference>
<dbReference type="InterPro" id="IPR002413">
    <property type="entry name" value="V5_allergen-like"/>
</dbReference>
<organism evidence="5">
    <name type="scientific">Thelazia callipaeda</name>
    <name type="common">Oriental eyeworm</name>
    <name type="synonym">Parasitic nematode</name>
    <dbReference type="NCBI Taxonomy" id="103827"/>
    <lineage>
        <taxon>Eukaryota</taxon>
        <taxon>Metazoa</taxon>
        <taxon>Ecdysozoa</taxon>
        <taxon>Nematoda</taxon>
        <taxon>Chromadorea</taxon>
        <taxon>Rhabditida</taxon>
        <taxon>Spirurina</taxon>
        <taxon>Spiruromorpha</taxon>
        <taxon>Thelazioidea</taxon>
        <taxon>Thelaziidae</taxon>
        <taxon>Thelazia</taxon>
    </lineage>
</organism>
<sequence>MHLFIATISCYISIAASFKSQILYGLYRFNEDQKRQIVTIHNKLRAQEPASNMQELVWDDRLADLAYGHVQRCDAWHRSAYERQGHGYSYIGENIWWSNEAFLRPNLQSAMLDFFNEKPYYNYYTNRCWQNAQCGHYTQYVWAETCAVGCAAVHCDGIKNGRGINKGHIIVCNYGEGGNMFGKRPYQIGPRCSKCKCGGNCTSEGLCQPCCNGLRYPQDGTFWPSESLRLRQQSQKLWLDKMALHQKSKVQKENEYNDFLTQVYLGYQCRDFERYCDYWAQTVGCKGEHEDFMTKRCPKTCNTCHEVAATVIRKCVDNSKSCYSWVKNGQCFGPRKLFMRTNCKLSCGFCKPPKKQRMKDNNTKRRNGNKKSV</sequence>
<evidence type="ECO:0000313" key="3">
    <source>
        <dbReference type="EMBL" id="VDM99362.1"/>
    </source>
</evidence>
<dbReference type="Proteomes" id="UP000276776">
    <property type="component" value="Unassembled WGS sequence"/>
</dbReference>
<dbReference type="InterPro" id="IPR003582">
    <property type="entry name" value="ShKT_dom"/>
</dbReference>
<dbReference type="InterPro" id="IPR014044">
    <property type="entry name" value="CAP_dom"/>
</dbReference>